<accession>A0ABY7DFQ0</accession>
<protein>
    <submittedName>
        <fullName evidence="1">Uncharacterized protein</fullName>
    </submittedName>
</protein>
<keyword evidence="2" id="KW-1185">Reference proteome</keyword>
<organism evidence="1 2">
    <name type="scientific">Mya arenaria</name>
    <name type="common">Soft-shell clam</name>
    <dbReference type="NCBI Taxonomy" id="6604"/>
    <lineage>
        <taxon>Eukaryota</taxon>
        <taxon>Metazoa</taxon>
        <taxon>Spiralia</taxon>
        <taxon>Lophotrochozoa</taxon>
        <taxon>Mollusca</taxon>
        <taxon>Bivalvia</taxon>
        <taxon>Autobranchia</taxon>
        <taxon>Heteroconchia</taxon>
        <taxon>Euheterodonta</taxon>
        <taxon>Imparidentia</taxon>
        <taxon>Neoheterodontei</taxon>
        <taxon>Myida</taxon>
        <taxon>Myoidea</taxon>
        <taxon>Myidae</taxon>
        <taxon>Mya</taxon>
    </lineage>
</organism>
<reference evidence="1" key="1">
    <citation type="submission" date="2022-11" db="EMBL/GenBank/DDBJ databases">
        <title>Centuries of genome instability and evolution in soft-shell clam transmissible cancer (bioRxiv).</title>
        <authorList>
            <person name="Hart S.F.M."/>
            <person name="Yonemitsu M.A."/>
            <person name="Giersch R.M."/>
            <person name="Beal B.F."/>
            <person name="Arriagada G."/>
            <person name="Davis B.W."/>
            <person name="Ostrander E.A."/>
            <person name="Goff S.P."/>
            <person name="Metzger M.J."/>
        </authorList>
    </citation>
    <scope>NUCLEOTIDE SEQUENCE</scope>
    <source>
        <strain evidence="1">MELC-2E11</strain>
        <tissue evidence="1">Siphon/mantle</tissue>
    </source>
</reference>
<evidence type="ECO:0000313" key="1">
    <source>
        <dbReference type="EMBL" id="WAQ96487.1"/>
    </source>
</evidence>
<gene>
    <name evidence="1" type="ORF">MAR_029177</name>
</gene>
<evidence type="ECO:0000313" key="2">
    <source>
        <dbReference type="Proteomes" id="UP001164746"/>
    </source>
</evidence>
<dbReference type="EMBL" id="CP111013">
    <property type="protein sequence ID" value="WAQ96487.1"/>
    <property type="molecule type" value="Genomic_DNA"/>
</dbReference>
<sequence length="119" mass="13042">MRECQVRIMRSNLSFLQSGTNCGPFCLGHPDFTENACNQNHHKLDQVTQTLIDPDEVYGEREQSVTAADEQVQVTLGTPSDELETAKDQVGVGGECEQLETAAGEQVQVTLETAKDSNE</sequence>
<name>A0ABY7DFQ0_MYAAR</name>
<proteinExistence type="predicted"/>
<dbReference type="Proteomes" id="UP001164746">
    <property type="component" value="Chromosome 2"/>
</dbReference>